<comment type="caution">
    <text evidence="5">The sequence shown here is derived from an EMBL/GenBank/DDBJ whole genome shotgun (WGS) entry which is preliminary data.</text>
</comment>
<sequence length="285" mass="31334">MASSTFRLTTAFRHGRTKIDDVYFEAPFKLMTPFANGRHSDFIVMLASPGFLKGDEAHIAIDFAPGTDSTIRTQSYEKVLDTADGAASRTIDLTARGDAKAVFLPFPVIPFRGSTFMNQTTARISAASTFVYGDVVTCGRVGMGERWAMRRFANRMRVFVDDRLAFADRLLLEPDAFDYTELGMWREFTHCGVAYAHLPETDPADSADHADSTAPTDPAAREADRVAARIAAEDALIERIRDHARAIGFTGELGVSRAVSGVCVRLLTTRGDDAFDFIRDVADMV</sequence>
<dbReference type="GO" id="GO:0005737">
    <property type="term" value="C:cytoplasm"/>
    <property type="evidence" value="ECO:0007669"/>
    <property type="project" value="UniProtKB-SubCell"/>
</dbReference>
<accession>A0A7Y0F305</accession>
<dbReference type="Proteomes" id="UP000588277">
    <property type="component" value="Unassembled WGS sequence"/>
</dbReference>
<protein>
    <recommendedName>
        <fullName evidence="3">Urease accessory protein UreD</fullName>
    </recommendedName>
</protein>
<evidence type="ECO:0000256" key="1">
    <source>
        <dbReference type="ARBA" id="ARBA00007177"/>
    </source>
</evidence>
<keyword evidence="3" id="KW-0963">Cytoplasm</keyword>
<proteinExistence type="inferred from homology"/>
<keyword evidence="6" id="KW-1185">Reference proteome</keyword>
<evidence type="ECO:0000256" key="4">
    <source>
        <dbReference type="SAM" id="MobiDB-lite"/>
    </source>
</evidence>
<comment type="subunit">
    <text evidence="3">UreD, UreF and UreG form a complex that acts as a GTP-hydrolysis-dependent molecular chaperone, activating the urease apoprotein by helping to assemble the nickel containing metallocenter of UreC. The UreE protein probably delivers the nickel.</text>
</comment>
<dbReference type="PANTHER" id="PTHR33643">
    <property type="entry name" value="UREASE ACCESSORY PROTEIN D"/>
    <property type="match status" value="1"/>
</dbReference>
<gene>
    <name evidence="3" type="primary">ureD</name>
    <name evidence="5" type="ORF">G1C96_1661</name>
</gene>
<comment type="similarity">
    <text evidence="1 3">Belongs to the UreD family.</text>
</comment>
<dbReference type="HAMAP" id="MF_01384">
    <property type="entry name" value="UreD"/>
    <property type="match status" value="1"/>
</dbReference>
<dbReference type="PANTHER" id="PTHR33643:SF1">
    <property type="entry name" value="UREASE ACCESSORY PROTEIN D"/>
    <property type="match status" value="1"/>
</dbReference>
<name>A0A7Y0F305_9BIFI</name>
<reference evidence="5 6" key="1">
    <citation type="submission" date="2020-02" db="EMBL/GenBank/DDBJ databases">
        <title>Characterization of phylogenetic diversity of novel bifidobacterial species isolated in Czech ZOOs.</title>
        <authorList>
            <person name="Lugli G.A."/>
            <person name="Vera N.B."/>
            <person name="Ventura M."/>
        </authorList>
    </citation>
    <scope>NUCLEOTIDE SEQUENCE [LARGE SCALE GENOMIC DNA]</scope>
    <source>
        <strain evidence="5 6">DSM 109958</strain>
    </source>
</reference>
<dbReference type="GO" id="GO:0016151">
    <property type="term" value="F:nickel cation binding"/>
    <property type="evidence" value="ECO:0007669"/>
    <property type="project" value="UniProtKB-UniRule"/>
</dbReference>
<dbReference type="EMBL" id="JAAIIH010000015">
    <property type="protein sequence ID" value="NMN01078.1"/>
    <property type="molecule type" value="Genomic_DNA"/>
</dbReference>
<keyword evidence="3" id="KW-0996">Nickel insertion</keyword>
<comment type="function">
    <text evidence="3">Required for maturation of urease via the functional incorporation of the urease nickel metallocenter.</text>
</comment>
<evidence type="ECO:0000256" key="2">
    <source>
        <dbReference type="ARBA" id="ARBA00023186"/>
    </source>
</evidence>
<evidence type="ECO:0000313" key="5">
    <source>
        <dbReference type="EMBL" id="NMN01078.1"/>
    </source>
</evidence>
<evidence type="ECO:0000313" key="6">
    <source>
        <dbReference type="Proteomes" id="UP000588277"/>
    </source>
</evidence>
<dbReference type="InterPro" id="IPR002669">
    <property type="entry name" value="UreD"/>
</dbReference>
<feature type="region of interest" description="Disordered" evidence="4">
    <location>
        <begin position="203"/>
        <end position="223"/>
    </location>
</feature>
<keyword evidence="2 3" id="KW-0143">Chaperone</keyword>
<dbReference type="RefSeq" id="WP_169276159.1">
    <property type="nucleotide sequence ID" value="NZ_JAAIIH010000015.1"/>
</dbReference>
<dbReference type="Pfam" id="PF01774">
    <property type="entry name" value="UreD"/>
    <property type="match status" value="1"/>
</dbReference>
<dbReference type="AlphaFoldDB" id="A0A7Y0F305"/>
<organism evidence="5 6">
    <name type="scientific">Bifidobacterium moraviense</name>
    <dbReference type="NCBI Taxonomy" id="2675323"/>
    <lineage>
        <taxon>Bacteria</taxon>
        <taxon>Bacillati</taxon>
        <taxon>Actinomycetota</taxon>
        <taxon>Actinomycetes</taxon>
        <taxon>Bifidobacteriales</taxon>
        <taxon>Bifidobacteriaceae</taxon>
        <taxon>Bifidobacterium</taxon>
    </lineage>
</organism>
<evidence type="ECO:0000256" key="3">
    <source>
        <dbReference type="HAMAP-Rule" id="MF_01384"/>
    </source>
</evidence>
<comment type="subcellular location">
    <subcellularLocation>
        <location evidence="3">Cytoplasm</location>
    </subcellularLocation>
</comment>